<dbReference type="Gene3D" id="1.10.630.10">
    <property type="entry name" value="Cytochrome P450"/>
    <property type="match status" value="1"/>
</dbReference>
<accession>A0A176VSF7</accession>
<dbReference type="GO" id="GO:0004497">
    <property type="term" value="F:monooxygenase activity"/>
    <property type="evidence" value="ECO:0007669"/>
    <property type="project" value="UniProtKB-KW"/>
</dbReference>
<dbReference type="InterPro" id="IPR017972">
    <property type="entry name" value="Cyt_P450_CS"/>
</dbReference>
<keyword evidence="7" id="KW-0472">Membrane</keyword>
<keyword evidence="5 6" id="KW-0349">Heme</keyword>
<dbReference type="EMBL" id="LVLJ01002769">
    <property type="protein sequence ID" value="OAE23774.1"/>
    <property type="molecule type" value="Genomic_DNA"/>
</dbReference>
<keyword evidence="3 6" id="KW-0560">Oxidoreductase</keyword>
<evidence type="ECO:0000256" key="1">
    <source>
        <dbReference type="ARBA" id="ARBA00010617"/>
    </source>
</evidence>
<keyword evidence="7" id="KW-0812">Transmembrane</keyword>
<evidence type="ECO:0000256" key="5">
    <source>
        <dbReference type="PIRSR" id="PIRSR602401-1"/>
    </source>
</evidence>
<reference evidence="8" key="1">
    <citation type="submission" date="2016-03" db="EMBL/GenBank/DDBJ databases">
        <title>Mechanisms controlling the formation of the plant cell surface in tip-growing cells are functionally conserved among land plants.</title>
        <authorList>
            <person name="Honkanen S."/>
            <person name="Jones V.A."/>
            <person name="Morieri G."/>
            <person name="Champion C."/>
            <person name="Hetherington A.J."/>
            <person name="Kelly S."/>
            <person name="Saint-Marcoux D."/>
            <person name="Proust H."/>
            <person name="Prescott H."/>
            <person name="Dolan L."/>
        </authorList>
    </citation>
    <scope>NUCLEOTIDE SEQUENCE [LARGE SCALE GENOMIC DNA]</scope>
    <source>
        <tissue evidence="8">Whole gametophyte</tissue>
    </source>
</reference>
<evidence type="ECO:0000256" key="4">
    <source>
        <dbReference type="ARBA" id="ARBA00023004"/>
    </source>
</evidence>
<evidence type="ECO:0000256" key="2">
    <source>
        <dbReference type="ARBA" id="ARBA00022723"/>
    </source>
</evidence>
<dbReference type="SUPFAM" id="SSF48264">
    <property type="entry name" value="Cytochrome P450"/>
    <property type="match status" value="1"/>
</dbReference>
<dbReference type="InterPro" id="IPR001128">
    <property type="entry name" value="Cyt_P450"/>
</dbReference>
<evidence type="ECO:0000256" key="3">
    <source>
        <dbReference type="ARBA" id="ARBA00023002"/>
    </source>
</evidence>
<dbReference type="GO" id="GO:0005506">
    <property type="term" value="F:iron ion binding"/>
    <property type="evidence" value="ECO:0007669"/>
    <property type="project" value="InterPro"/>
</dbReference>
<protein>
    <recommendedName>
        <fullName evidence="10">Cytochrome P450</fullName>
    </recommendedName>
</protein>
<dbReference type="PANTHER" id="PTHR47944:SF4">
    <property type="entry name" value="OS09G0441700 PROTEIN"/>
    <property type="match status" value="1"/>
</dbReference>
<comment type="caution">
    <text evidence="8">The sequence shown here is derived from an EMBL/GenBank/DDBJ whole genome shotgun (WGS) entry which is preliminary data.</text>
</comment>
<keyword evidence="2 5" id="KW-0479">Metal-binding</keyword>
<evidence type="ECO:0000256" key="7">
    <source>
        <dbReference type="SAM" id="Phobius"/>
    </source>
</evidence>
<keyword evidence="6" id="KW-0503">Monooxygenase</keyword>
<dbReference type="CDD" id="cd20618">
    <property type="entry name" value="CYP71_clan"/>
    <property type="match status" value="1"/>
</dbReference>
<dbReference type="GO" id="GO:0016705">
    <property type="term" value="F:oxidoreductase activity, acting on paired donors, with incorporation or reduction of molecular oxygen"/>
    <property type="evidence" value="ECO:0007669"/>
    <property type="project" value="InterPro"/>
</dbReference>
<organism evidence="8 9">
    <name type="scientific">Marchantia polymorpha subsp. ruderalis</name>
    <dbReference type="NCBI Taxonomy" id="1480154"/>
    <lineage>
        <taxon>Eukaryota</taxon>
        <taxon>Viridiplantae</taxon>
        <taxon>Streptophyta</taxon>
        <taxon>Embryophyta</taxon>
        <taxon>Marchantiophyta</taxon>
        <taxon>Marchantiopsida</taxon>
        <taxon>Marchantiidae</taxon>
        <taxon>Marchantiales</taxon>
        <taxon>Marchantiaceae</taxon>
        <taxon>Marchantia</taxon>
    </lineage>
</organism>
<dbReference type="AlphaFoldDB" id="A0A176VSF7"/>
<dbReference type="PRINTS" id="PR00463">
    <property type="entry name" value="EP450I"/>
</dbReference>
<dbReference type="PANTHER" id="PTHR47944">
    <property type="entry name" value="CYTOCHROME P450 98A9"/>
    <property type="match status" value="1"/>
</dbReference>
<gene>
    <name evidence="8" type="ORF">AXG93_3340s1000</name>
</gene>
<comment type="cofactor">
    <cofactor evidence="5">
        <name>heme</name>
        <dbReference type="ChEBI" id="CHEBI:30413"/>
    </cofactor>
</comment>
<feature type="binding site" description="axial binding residue" evidence="5">
    <location>
        <position position="388"/>
    </location>
    <ligand>
        <name>heme</name>
        <dbReference type="ChEBI" id="CHEBI:30413"/>
    </ligand>
    <ligandPart>
        <name>Fe</name>
        <dbReference type="ChEBI" id="CHEBI:18248"/>
    </ligandPart>
</feature>
<evidence type="ECO:0008006" key="10">
    <source>
        <dbReference type="Google" id="ProtNLM"/>
    </source>
</evidence>
<keyword evidence="9" id="KW-1185">Reference proteome</keyword>
<keyword evidence="7" id="KW-1133">Transmembrane helix</keyword>
<evidence type="ECO:0000256" key="6">
    <source>
        <dbReference type="RuleBase" id="RU000461"/>
    </source>
</evidence>
<evidence type="ECO:0000313" key="8">
    <source>
        <dbReference type="EMBL" id="OAE23774.1"/>
    </source>
</evidence>
<dbReference type="GO" id="GO:0020037">
    <property type="term" value="F:heme binding"/>
    <property type="evidence" value="ECO:0007669"/>
    <property type="project" value="InterPro"/>
</dbReference>
<proteinExistence type="inferred from homology"/>
<dbReference type="Pfam" id="PF00067">
    <property type="entry name" value="p450"/>
    <property type="match status" value="2"/>
</dbReference>
<dbReference type="InterPro" id="IPR036396">
    <property type="entry name" value="Cyt_P450_sf"/>
</dbReference>
<dbReference type="Proteomes" id="UP000077202">
    <property type="component" value="Unassembled WGS sequence"/>
</dbReference>
<name>A0A176VSF7_MARPO</name>
<dbReference type="PROSITE" id="PS00086">
    <property type="entry name" value="CYTOCHROME_P450"/>
    <property type="match status" value="1"/>
</dbReference>
<dbReference type="GO" id="GO:0044550">
    <property type="term" value="P:secondary metabolite biosynthetic process"/>
    <property type="evidence" value="ECO:0007669"/>
    <property type="project" value="UniProtKB-ARBA"/>
</dbReference>
<feature type="transmembrane region" description="Helical" evidence="7">
    <location>
        <begin position="6"/>
        <end position="29"/>
    </location>
</feature>
<dbReference type="PRINTS" id="PR00385">
    <property type="entry name" value="P450"/>
</dbReference>
<dbReference type="InterPro" id="IPR002401">
    <property type="entry name" value="Cyt_P450_E_grp-I"/>
</dbReference>
<evidence type="ECO:0000313" key="9">
    <source>
        <dbReference type="Proteomes" id="UP000077202"/>
    </source>
</evidence>
<sequence length="460" mass="52109">MEDLIAVLTSWSVQFIAALVFLYVLLKVFKRVRYAGGKRPPGPPSLPLIGHFHHLLFGLPHHSSAKIAEKYGLIVWLELGAVRVVVVTYSDIAREVLKTQDHIFASRRPLIMADMVFKRGQNLGLSPWDDHFRLFRKIFTTELLSQNRIDSSKNKDLLEITHDFISAGGLVIEDFFPLLKSLDLSGQVRRLKNIGERYFKIMDSIIDNRLKENSNSKSNTEEDFLDVLLATSTFSRVQVQLLLLGIIVGGTDTSADSIVWAITELLWHPNIMERLQRELDDVIGKERLVEKADLNNLEYLQAVVKETLRLHPVAGLGVPHYSTEATKVAGHNIPANTWVILNIYAIGRDPQDWENPLKFDTSRFLNSPVDVRGHHYEVLPFGAGRRRCVGMNLALVCVAYIAQLIHACTISLPEGLTHLDVDVEEKFTLTVARRDPLNLLMKRRLPLDVYRKAGLQFSDV</sequence>
<keyword evidence="4 5" id="KW-0408">Iron</keyword>
<comment type="similarity">
    <text evidence="1 6">Belongs to the cytochrome P450 family.</text>
</comment>